<feature type="domain" description="N-acetyltransferase" evidence="1">
    <location>
        <begin position="29"/>
        <end position="92"/>
    </location>
</feature>
<gene>
    <name evidence="2" type="ORF">G9U52_05475</name>
</gene>
<dbReference type="Pfam" id="PF00583">
    <property type="entry name" value="Acetyltransf_1"/>
    <property type="match status" value="1"/>
</dbReference>
<evidence type="ECO:0000313" key="2">
    <source>
        <dbReference type="EMBL" id="NHN29280.1"/>
    </source>
</evidence>
<evidence type="ECO:0000313" key="3">
    <source>
        <dbReference type="Proteomes" id="UP001165962"/>
    </source>
</evidence>
<name>A0ABX0J647_9BACL</name>
<dbReference type="InterPro" id="IPR000182">
    <property type="entry name" value="GNAT_dom"/>
</dbReference>
<dbReference type="RefSeq" id="WP_166147096.1">
    <property type="nucleotide sequence ID" value="NZ_JAAOIW010000002.1"/>
</dbReference>
<dbReference type="InterPro" id="IPR016181">
    <property type="entry name" value="Acyl_CoA_acyltransferase"/>
</dbReference>
<proteinExistence type="predicted"/>
<dbReference type="SUPFAM" id="SSF55729">
    <property type="entry name" value="Acyl-CoA N-acyltransferases (Nat)"/>
    <property type="match status" value="1"/>
</dbReference>
<protein>
    <recommendedName>
        <fullName evidence="1">N-acetyltransferase domain-containing protein</fullName>
    </recommendedName>
</protein>
<comment type="caution">
    <text evidence="2">The sequence shown here is derived from an EMBL/GenBank/DDBJ whole genome shotgun (WGS) entry which is preliminary data.</text>
</comment>
<dbReference type="EMBL" id="JAAOIW010000002">
    <property type="protein sequence ID" value="NHN29280.1"/>
    <property type="molecule type" value="Genomic_DNA"/>
</dbReference>
<reference evidence="2" key="1">
    <citation type="submission" date="2020-03" db="EMBL/GenBank/DDBJ databases">
        <title>Draft sequencing of Paenibacilllus sp. S3N08.</title>
        <authorList>
            <person name="Kim D.-U."/>
        </authorList>
    </citation>
    <scope>NUCLEOTIDE SEQUENCE</scope>
    <source>
        <strain evidence="2">S3N08</strain>
    </source>
</reference>
<dbReference type="Proteomes" id="UP001165962">
    <property type="component" value="Unassembled WGS sequence"/>
</dbReference>
<evidence type="ECO:0000259" key="1">
    <source>
        <dbReference type="Pfam" id="PF00583"/>
    </source>
</evidence>
<sequence length="101" mass="11604">MANEGIKIELEHKLPLQSDYQQLRASIMKEDQEANLIQYEDYCHSFLVVAAYDQGRLVGLGRAAKLVGDSPNEEQRYDIAVLQQYRGRDVGNYMRKLLSVQ</sequence>
<dbReference type="Gene3D" id="3.40.630.30">
    <property type="match status" value="1"/>
</dbReference>
<organism evidence="2 3">
    <name type="scientific">Paenibacillus agricola</name>
    <dbReference type="NCBI Taxonomy" id="2716264"/>
    <lineage>
        <taxon>Bacteria</taxon>
        <taxon>Bacillati</taxon>
        <taxon>Bacillota</taxon>
        <taxon>Bacilli</taxon>
        <taxon>Bacillales</taxon>
        <taxon>Paenibacillaceae</taxon>
        <taxon>Paenibacillus</taxon>
    </lineage>
</organism>
<accession>A0ABX0J647</accession>
<keyword evidence="3" id="KW-1185">Reference proteome</keyword>